<dbReference type="EMBL" id="CAAE01014768">
    <property type="protein sequence ID" value="CAG05505.1"/>
    <property type="molecule type" value="Genomic_DNA"/>
</dbReference>
<dbReference type="KEGG" id="tng:GSTEN00025557G001"/>
<evidence type="ECO:0000313" key="1">
    <source>
        <dbReference type="EMBL" id="CAG05505.1"/>
    </source>
</evidence>
<protein>
    <submittedName>
        <fullName evidence="1">Chromosome 6 SCAF14768, whole genome shotgun sequence</fullName>
    </submittedName>
</protein>
<name>Q4S1H7_TETNG</name>
<reference evidence="1" key="2">
    <citation type="submission" date="2004-02" db="EMBL/GenBank/DDBJ databases">
        <authorList>
            <consortium name="Genoscope"/>
            <consortium name="Whitehead Institute Centre for Genome Research"/>
        </authorList>
    </citation>
    <scope>NUCLEOTIDE SEQUENCE</scope>
</reference>
<dbReference type="AlphaFoldDB" id="Q4S1H7"/>
<reference evidence="1" key="1">
    <citation type="journal article" date="2004" name="Nature">
        <title>Genome duplication in the teleost fish Tetraodon nigroviridis reveals the early vertebrate proto-karyotype.</title>
        <authorList>
            <person name="Jaillon O."/>
            <person name="Aury J.-M."/>
            <person name="Brunet F."/>
            <person name="Petit J.-L."/>
            <person name="Stange-Thomann N."/>
            <person name="Mauceli E."/>
            <person name="Bouneau L."/>
            <person name="Fischer C."/>
            <person name="Ozouf-Costaz C."/>
            <person name="Bernot A."/>
            <person name="Nicaud S."/>
            <person name="Jaffe D."/>
            <person name="Fisher S."/>
            <person name="Lutfalla G."/>
            <person name="Dossat C."/>
            <person name="Segurens B."/>
            <person name="Dasilva C."/>
            <person name="Salanoubat M."/>
            <person name="Levy M."/>
            <person name="Boudet N."/>
            <person name="Castellano S."/>
            <person name="Anthouard V."/>
            <person name="Jubin C."/>
            <person name="Castelli V."/>
            <person name="Katinka M."/>
            <person name="Vacherie B."/>
            <person name="Biemont C."/>
            <person name="Skalli Z."/>
            <person name="Cattolico L."/>
            <person name="Poulain J."/>
            <person name="De Berardinis V."/>
            <person name="Cruaud C."/>
            <person name="Duprat S."/>
            <person name="Brottier P."/>
            <person name="Coutanceau J.-P."/>
            <person name="Gouzy J."/>
            <person name="Parra G."/>
            <person name="Lardier G."/>
            <person name="Chapple C."/>
            <person name="McKernan K.J."/>
            <person name="McEwan P."/>
            <person name="Bosak S."/>
            <person name="Kellis M."/>
            <person name="Volff J.-N."/>
            <person name="Guigo R."/>
            <person name="Zody M.C."/>
            <person name="Mesirov J."/>
            <person name="Lindblad-Toh K."/>
            <person name="Birren B."/>
            <person name="Nusbaum C."/>
            <person name="Kahn D."/>
            <person name="Robinson-Rechavi M."/>
            <person name="Laudet V."/>
            <person name="Schachter V."/>
            <person name="Quetier F."/>
            <person name="Saurin W."/>
            <person name="Scarpelli C."/>
            <person name="Wincker P."/>
            <person name="Lander E.S."/>
            <person name="Weissenbach J."/>
            <person name="Roest Crollius H."/>
        </authorList>
    </citation>
    <scope>NUCLEOTIDE SEQUENCE [LARGE SCALE GENOMIC DNA]</scope>
</reference>
<proteinExistence type="predicted"/>
<sequence>MSPRLAQWALCSGLALELLSMGLRESNSPTVAM</sequence>
<accession>Q4S1H7</accession>
<organism evidence="1">
    <name type="scientific">Tetraodon nigroviridis</name>
    <name type="common">Spotted green pufferfish</name>
    <name type="synonym">Chelonodon nigroviridis</name>
    <dbReference type="NCBI Taxonomy" id="99883"/>
    <lineage>
        <taxon>Eukaryota</taxon>
        <taxon>Metazoa</taxon>
        <taxon>Chordata</taxon>
        <taxon>Craniata</taxon>
        <taxon>Vertebrata</taxon>
        <taxon>Euteleostomi</taxon>
        <taxon>Actinopterygii</taxon>
        <taxon>Neopterygii</taxon>
        <taxon>Teleostei</taxon>
        <taxon>Neoteleostei</taxon>
        <taxon>Acanthomorphata</taxon>
        <taxon>Eupercaria</taxon>
        <taxon>Tetraodontiformes</taxon>
        <taxon>Tetradontoidea</taxon>
        <taxon>Tetraodontidae</taxon>
        <taxon>Tetraodon</taxon>
    </lineage>
</organism>
<gene>
    <name evidence="1" type="ORF">GSTENG00025557001</name>
</gene>